<gene>
    <name evidence="1" type="ORF">KDW_05290</name>
</gene>
<keyword evidence="2" id="KW-1185">Reference proteome</keyword>
<dbReference type="RefSeq" id="WP_162004892.1">
    <property type="nucleotide sequence ID" value="NZ_BKZW01000001.1"/>
</dbReference>
<protein>
    <recommendedName>
        <fullName evidence="3">Methyltransferase type 11 domain-containing protein</fullName>
    </recommendedName>
</protein>
<name>A0A5J4KIX3_9CHLR</name>
<evidence type="ECO:0008006" key="3">
    <source>
        <dbReference type="Google" id="ProtNLM"/>
    </source>
</evidence>
<sequence>MIRTQVSFLPADVDAHTEFFRWITQYCDSNSEVLDVGAGKGLTGHTALIQSHVRYLVGVDPDAEIEQNPYLHEWHQISIEEFAKNHSARFNCLYTRMVLEHVAHPHDFLSACKSLLQPGGTLFGITPNLWHYFGLATKISATLGIQNWLLGRLIGEQARDSYHFPTTYRLNSIRDISHTLEHAGFRAVEFICLDPRGGFEYCLPKRLHWFPRLYSRFVYSIKQPRIMGLIMFKAFA</sequence>
<dbReference type="Gene3D" id="3.40.50.150">
    <property type="entry name" value="Vaccinia Virus protein VP39"/>
    <property type="match status" value="1"/>
</dbReference>
<comment type="caution">
    <text evidence="1">The sequence shown here is derived from an EMBL/GenBank/DDBJ whole genome shotgun (WGS) entry which is preliminary data.</text>
</comment>
<dbReference type="InterPro" id="IPR029063">
    <property type="entry name" value="SAM-dependent_MTases_sf"/>
</dbReference>
<evidence type="ECO:0000313" key="2">
    <source>
        <dbReference type="Proteomes" id="UP000326912"/>
    </source>
</evidence>
<dbReference type="SUPFAM" id="SSF53335">
    <property type="entry name" value="S-adenosyl-L-methionine-dependent methyltransferases"/>
    <property type="match status" value="1"/>
</dbReference>
<dbReference type="CDD" id="cd02440">
    <property type="entry name" value="AdoMet_MTases"/>
    <property type="match status" value="1"/>
</dbReference>
<dbReference type="Proteomes" id="UP000326912">
    <property type="component" value="Unassembled WGS sequence"/>
</dbReference>
<dbReference type="Pfam" id="PF13489">
    <property type="entry name" value="Methyltransf_23"/>
    <property type="match status" value="1"/>
</dbReference>
<organism evidence="1 2">
    <name type="scientific">Dictyobacter vulcani</name>
    <dbReference type="NCBI Taxonomy" id="2607529"/>
    <lineage>
        <taxon>Bacteria</taxon>
        <taxon>Bacillati</taxon>
        <taxon>Chloroflexota</taxon>
        <taxon>Ktedonobacteria</taxon>
        <taxon>Ktedonobacterales</taxon>
        <taxon>Dictyobacteraceae</taxon>
        <taxon>Dictyobacter</taxon>
    </lineage>
</organism>
<evidence type="ECO:0000313" key="1">
    <source>
        <dbReference type="EMBL" id="GER86367.1"/>
    </source>
</evidence>
<proteinExistence type="predicted"/>
<reference evidence="1 2" key="1">
    <citation type="submission" date="2019-10" db="EMBL/GenBank/DDBJ databases">
        <title>Dictyobacter vulcani sp. nov., within the class Ktedonobacteria, isolated from soil of volcanic Mt. Zao.</title>
        <authorList>
            <person name="Zheng Y."/>
            <person name="Wang C.M."/>
            <person name="Sakai Y."/>
            <person name="Abe K."/>
            <person name="Yokota A."/>
            <person name="Yabe S."/>
        </authorList>
    </citation>
    <scope>NUCLEOTIDE SEQUENCE [LARGE SCALE GENOMIC DNA]</scope>
    <source>
        <strain evidence="1 2">W12</strain>
    </source>
</reference>
<dbReference type="AlphaFoldDB" id="A0A5J4KIX3"/>
<accession>A0A5J4KIX3</accession>
<dbReference type="EMBL" id="BKZW01000001">
    <property type="protein sequence ID" value="GER86367.1"/>
    <property type="molecule type" value="Genomic_DNA"/>
</dbReference>